<keyword evidence="2" id="KW-0805">Transcription regulation</keyword>
<dbReference type="Pfam" id="PF08281">
    <property type="entry name" value="Sigma70_r4_2"/>
    <property type="match status" value="1"/>
</dbReference>
<dbReference type="InterPro" id="IPR013325">
    <property type="entry name" value="RNA_pol_sigma_r2"/>
</dbReference>
<evidence type="ECO:0000259" key="6">
    <source>
        <dbReference type="Pfam" id="PF04542"/>
    </source>
</evidence>
<sequence length="178" mass="19582">MRGAWEPVLEQLVRERYPRLLTRAFLLVGPGGDAEDLVQEALLATFGGRARFASVEAAEQYVRRAIVSRFVDRLRRTGRERTAHDEAARLDPGSSSEVFSTELEVALTRLAPRERACVVLRHVEQMSVAETAAHLGLSEGAVKRYTYDGLGRLNEALGTRAPDEDADLPVRLVRGGGA</sequence>
<name>A0A511JEF5_9CELL</name>
<dbReference type="InterPro" id="IPR013324">
    <property type="entry name" value="RNA_pol_sigma_r3/r4-like"/>
</dbReference>
<dbReference type="GO" id="GO:0006352">
    <property type="term" value="P:DNA-templated transcription initiation"/>
    <property type="evidence" value="ECO:0007669"/>
    <property type="project" value="InterPro"/>
</dbReference>
<dbReference type="SUPFAM" id="SSF88946">
    <property type="entry name" value="Sigma2 domain of RNA polymerase sigma factors"/>
    <property type="match status" value="1"/>
</dbReference>
<dbReference type="Gene3D" id="1.10.10.10">
    <property type="entry name" value="Winged helix-like DNA-binding domain superfamily/Winged helix DNA-binding domain"/>
    <property type="match status" value="1"/>
</dbReference>
<dbReference type="PANTHER" id="PTHR43133:SF50">
    <property type="entry name" value="ECF RNA POLYMERASE SIGMA FACTOR SIGM"/>
    <property type="match status" value="1"/>
</dbReference>
<evidence type="ECO:0000313" key="9">
    <source>
        <dbReference type="Proteomes" id="UP000321720"/>
    </source>
</evidence>
<dbReference type="PANTHER" id="PTHR43133">
    <property type="entry name" value="RNA POLYMERASE ECF-TYPE SIGMA FACTO"/>
    <property type="match status" value="1"/>
</dbReference>
<evidence type="ECO:0000256" key="4">
    <source>
        <dbReference type="ARBA" id="ARBA00023125"/>
    </source>
</evidence>
<accession>A0A511JEF5</accession>
<dbReference type="InterPro" id="IPR039425">
    <property type="entry name" value="RNA_pol_sigma-70-like"/>
</dbReference>
<evidence type="ECO:0000313" key="8">
    <source>
        <dbReference type="EMBL" id="GEL96390.1"/>
    </source>
</evidence>
<dbReference type="EMBL" id="BJWG01000020">
    <property type="protein sequence ID" value="GEL96390.1"/>
    <property type="molecule type" value="Genomic_DNA"/>
</dbReference>
<dbReference type="Pfam" id="PF04542">
    <property type="entry name" value="Sigma70_r2"/>
    <property type="match status" value="1"/>
</dbReference>
<keyword evidence="3" id="KW-0731">Sigma factor</keyword>
<dbReference type="Proteomes" id="UP000321720">
    <property type="component" value="Unassembled WGS sequence"/>
</dbReference>
<dbReference type="AlphaFoldDB" id="A0A511JEF5"/>
<keyword evidence="4" id="KW-0238">DNA-binding</keyword>
<dbReference type="GO" id="GO:0003677">
    <property type="term" value="F:DNA binding"/>
    <property type="evidence" value="ECO:0007669"/>
    <property type="project" value="UniProtKB-KW"/>
</dbReference>
<dbReference type="SUPFAM" id="SSF88659">
    <property type="entry name" value="Sigma3 and sigma4 domains of RNA polymerase sigma factors"/>
    <property type="match status" value="1"/>
</dbReference>
<dbReference type="RefSeq" id="WP_146844023.1">
    <property type="nucleotide sequence ID" value="NZ_BJWG01000020.1"/>
</dbReference>
<organism evidence="8 9">
    <name type="scientific">Cellulomonas composti</name>
    <dbReference type="NCBI Taxonomy" id="266130"/>
    <lineage>
        <taxon>Bacteria</taxon>
        <taxon>Bacillati</taxon>
        <taxon>Actinomycetota</taxon>
        <taxon>Actinomycetes</taxon>
        <taxon>Micrococcales</taxon>
        <taxon>Cellulomonadaceae</taxon>
        <taxon>Cellulomonas</taxon>
    </lineage>
</organism>
<proteinExistence type="inferred from homology"/>
<evidence type="ECO:0000256" key="3">
    <source>
        <dbReference type="ARBA" id="ARBA00023082"/>
    </source>
</evidence>
<dbReference type="InterPro" id="IPR007627">
    <property type="entry name" value="RNA_pol_sigma70_r2"/>
</dbReference>
<dbReference type="InterPro" id="IPR014284">
    <property type="entry name" value="RNA_pol_sigma-70_dom"/>
</dbReference>
<evidence type="ECO:0000256" key="2">
    <source>
        <dbReference type="ARBA" id="ARBA00023015"/>
    </source>
</evidence>
<evidence type="ECO:0000256" key="5">
    <source>
        <dbReference type="ARBA" id="ARBA00023163"/>
    </source>
</evidence>
<dbReference type="GO" id="GO:0016987">
    <property type="term" value="F:sigma factor activity"/>
    <property type="evidence" value="ECO:0007669"/>
    <property type="project" value="UniProtKB-KW"/>
</dbReference>
<gene>
    <name evidence="8" type="ORF">CCO02nite_30480</name>
</gene>
<comment type="similarity">
    <text evidence="1">Belongs to the sigma-70 factor family. ECF subfamily.</text>
</comment>
<feature type="domain" description="RNA polymerase sigma factor 70 region 4 type 2" evidence="7">
    <location>
        <begin position="102"/>
        <end position="152"/>
    </location>
</feature>
<protein>
    <submittedName>
        <fullName evidence="8">RNA polymerase sigma factor</fullName>
    </submittedName>
</protein>
<evidence type="ECO:0000259" key="7">
    <source>
        <dbReference type="Pfam" id="PF08281"/>
    </source>
</evidence>
<dbReference type="OrthoDB" id="3688906at2"/>
<dbReference type="CDD" id="cd06171">
    <property type="entry name" value="Sigma70_r4"/>
    <property type="match status" value="1"/>
</dbReference>
<dbReference type="InterPro" id="IPR013249">
    <property type="entry name" value="RNA_pol_sigma70_r4_t2"/>
</dbReference>
<reference evidence="8 9" key="1">
    <citation type="submission" date="2019-07" db="EMBL/GenBank/DDBJ databases">
        <title>Whole genome shotgun sequence of Cellulomonas composti NBRC 100758.</title>
        <authorList>
            <person name="Hosoyama A."/>
            <person name="Uohara A."/>
            <person name="Ohji S."/>
            <person name="Ichikawa N."/>
        </authorList>
    </citation>
    <scope>NUCLEOTIDE SEQUENCE [LARGE SCALE GENOMIC DNA]</scope>
    <source>
        <strain evidence="8 9">NBRC 100758</strain>
    </source>
</reference>
<evidence type="ECO:0000256" key="1">
    <source>
        <dbReference type="ARBA" id="ARBA00010641"/>
    </source>
</evidence>
<keyword evidence="9" id="KW-1185">Reference proteome</keyword>
<comment type="caution">
    <text evidence="8">The sequence shown here is derived from an EMBL/GenBank/DDBJ whole genome shotgun (WGS) entry which is preliminary data.</text>
</comment>
<dbReference type="Gene3D" id="1.10.1740.10">
    <property type="match status" value="1"/>
</dbReference>
<keyword evidence="5" id="KW-0804">Transcription</keyword>
<feature type="domain" description="RNA polymerase sigma-70 region 2" evidence="6">
    <location>
        <begin position="12"/>
        <end position="79"/>
    </location>
</feature>
<dbReference type="InterPro" id="IPR036388">
    <property type="entry name" value="WH-like_DNA-bd_sf"/>
</dbReference>
<dbReference type="NCBIfam" id="TIGR02937">
    <property type="entry name" value="sigma70-ECF"/>
    <property type="match status" value="1"/>
</dbReference>